<dbReference type="STRING" id="169679.CSACC_26980"/>
<proteinExistence type="predicted"/>
<organism evidence="1 2">
    <name type="scientific">Clostridium saccharobutylicum</name>
    <dbReference type="NCBI Taxonomy" id="169679"/>
    <lineage>
        <taxon>Bacteria</taxon>
        <taxon>Bacillati</taxon>
        <taxon>Bacillota</taxon>
        <taxon>Clostridia</taxon>
        <taxon>Eubacteriales</taxon>
        <taxon>Clostridiaceae</taxon>
        <taxon>Clostridium</taxon>
    </lineage>
</organism>
<dbReference type="Proteomes" id="UP000191154">
    <property type="component" value="Unassembled WGS sequence"/>
</dbReference>
<accession>A0A1S8MYE7</accession>
<sequence length="119" mass="13783">MNKKYKHVAITVMIALSFVQIFCINKLEEEKRSKQCMTPENIKTHATLAEITEELNCLKGKEILSANKVNEDWHVKVKIKGDKEELLKELSKLPECEIINFNINKNKDENSIVLELIDK</sequence>
<dbReference type="EMBL" id="LZYZ01000007">
    <property type="protein sequence ID" value="OOM09207.1"/>
    <property type="molecule type" value="Genomic_DNA"/>
</dbReference>
<comment type="caution">
    <text evidence="1">The sequence shown here is derived from an EMBL/GenBank/DDBJ whole genome shotgun (WGS) entry which is preliminary data.</text>
</comment>
<evidence type="ECO:0000313" key="1">
    <source>
        <dbReference type="EMBL" id="OOM09207.1"/>
    </source>
</evidence>
<gene>
    <name evidence="1" type="ORF">CLOSAC_34870</name>
</gene>
<reference evidence="1 2" key="1">
    <citation type="submission" date="2016-05" db="EMBL/GenBank/DDBJ databases">
        <title>Microbial solvent formation.</title>
        <authorList>
            <person name="Poehlein A."/>
            <person name="Montoya Solano J.D."/>
            <person name="Flitsch S."/>
            <person name="Krabben P."/>
            <person name="Duerre P."/>
            <person name="Daniel R."/>
        </authorList>
    </citation>
    <scope>NUCLEOTIDE SEQUENCE [LARGE SCALE GENOMIC DNA]</scope>
    <source>
        <strain evidence="1 2">L1-8</strain>
    </source>
</reference>
<name>A0A1S8MYE7_CLOSA</name>
<protein>
    <submittedName>
        <fullName evidence="1">Uncharacterized protein</fullName>
    </submittedName>
</protein>
<dbReference type="RefSeq" id="WP_077866537.1">
    <property type="nucleotide sequence ID" value="NZ_LZYZ01000007.1"/>
</dbReference>
<evidence type="ECO:0000313" key="2">
    <source>
        <dbReference type="Proteomes" id="UP000191154"/>
    </source>
</evidence>
<dbReference type="AlphaFoldDB" id="A0A1S8MYE7"/>